<dbReference type="SUPFAM" id="SSF52540">
    <property type="entry name" value="P-loop containing nucleoside triphosphate hydrolases"/>
    <property type="match status" value="1"/>
</dbReference>
<sequence length="345" mass="39429">MAGGWRARQGGDVREVPRGIATTTEPTPGVPVVSHEDFDLPLFSPLYPTLKTEPIFELAQKLTQWLWTGRVGAIVTGPARVGKTTALETVSRHLCDRRQRPVPVFLTAVEKLDHPTIKSMNWQLCQDAEIKTTKNQTAYQLSSAFGQWLMDEAARHDVSQMVLLIDECQRLTPDQFNAFADLYNKLRKKKRYLLTVFVGNAQETSRLFEIMSSDAYAHIRGRFFNERWRFHGLRSLQEVRDCLAQYDTLPHPFDTDRSIVHGHLPEAMDSDFRLASAAPLFWSVFRDYQQRFKLTEWGMESFSITTNTLVADFLPKYGIENLNEEMVEEAVRISGLLPSMVSLDA</sequence>
<name>A0A558BFK4_9GAMM</name>
<dbReference type="GO" id="GO:0005524">
    <property type="term" value="F:ATP binding"/>
    <property type="evidence" value="ECO:0007669"/>
    <property type="project" value="UniProtKB-KW"/>
</dbReference>
<feature type="domain" description="ORC1/DEAH AAA+ ATPase" evidence="2">
    <location>
        <begin position="74"/>
        <end position="201"/>
    </location>
</feature>
<gene>
    <name evidence="3" type="ORF">FHK81_03995</name>
</gene>
<evidence type="ECO:0000313" key="4">
    <source>
        <dbReference type="Proteomes" id="UP000319142"/>
    </source>
</evidence>
<reference evidence="3 4" key="1">
    <citation type="submission" date="2019-07" db="EMBL/GenBank/DDBJ databases">
        <title>The pathways for chlorine oxyanion respiration interact through the shared metabolite chlorate.</title>
        <authorList>
            <person name="Barnum T.P."/>
            <person name="Cheng Y."/>
            <person name="Hill K.A."/>
            <person name="Lucas L.N."/>
            <person name="Carlson H.K."/>
            <person name="Coates J.D."/>
        </authorList>
    </citation>
    <scope>NUCLEOTIDE SEQUENCE [LARGE SCALE GENOMIC DNA]</scope>
    <source>
        <strain evidence="3">UCB</strain>
    </source>
</reference>
<dbReference type="Pfam" id="PF13401">
    <property type="entry name" value="AAA_22"/>
    <property type="match status" value="1"/>
</dbReference>
<keyword evidence="3" id="KW-0547">Nucleotide-binding</keyword>
<organism evidence="3 4">
    <name type="scientific">Marinobacter vinifirmus</name>
    <dbReference type="NCBI Taxonomy" id="355591"/>
    <lineage>
        <taxon>Bacteria</taxon>
        <taxon>Pseudomonadati</taxon>
        <taxon>Pseudomonadota</taxon>
        <taxon>Gammaproteobacteria</taxon>
        <taxon>Pseudomonadales</taxon>
        <taxon>Marinobacteraceae</taxon>
        <taxon>Marinobacter</taxon>
    </lineage>
</organism>
<evidence type="ECO:0000313" key="3">
    <source>
        <dbReference type="EMBL" id="TVT35289.1"/>
    </source>
</evidence>
<dbReference type="GO" id="GO:0016887">
    <property type="term" value="F:ATP hydrolysis activity"/>
    <property type="evidence" value="ECO:0007669"/>
    <property type="project" value="InterPro"/>
</dbReference>
<evidence type="ECO:0000259" key="2">
    <source>
        <dbReference type="Pfam" id="PF13401"/>
    </source>
</evidence>
<evidence type="ECO:0000256" key="1">
    <source>
        <dbReference type="SAM" id="MobiDB-lite"/>
    </source>
</evidence>
<proteinExistence type="predicted"/>
<protein>
    <submittedName>
        <fullName evidence="3">ATP-binding protein</fullName>
    </submittedName>
</protein>
<dbReference type="EMBL" id="VMRX01000007">
    <property type="protein sequence ID" value="TVT35289.1"/>
    <property type="molecule type" value="Genomic_DNA"/>
</dbReference>
<dbReference type="Gene3D" id="3.40.50.300">
    <property type="entry name" value="P-loop containing nucleotide triphosphate hydrolases"/>
    <property type="match status" value="1"/>
</dbReference>
<dbReference type="InterPro" id="IPR027417">
    <property type="entry name" value="P-loop_NTPase"/>
</dbReference>
<comment type="caution">
    <text evidence="3">The sequence shown here is derived from an EMBL/GenBank/DDBJ whole genome shotgun (WGS) entry which is preliminary data.</text>
</comment>
<feature type="region of interest" description="Disordered" evidence="1">
    <location>
        <begin position="1"/>
        <end position="31"/>
    </location>
</feature>
<dbReference type="Proteomes" id="UP000319142">
    <property type="component" value="Unassembled WGS sequence"/>
</dbReference>
<dbReference type="InterPro" id="IPR049945">
    <property type="entry name" value="AAA_22"/>
</dbReference>
<keyword evidence="3" id="KW-0067">ATP-binding</keyword>
<dbReference type="AlphaFoldDB" id="A0A558BFK4"/>
<accession>A0A558BFK4</accession>
<feature type="compositionally biased region" description="Low complexity" evidence="1">
    <location>
        <begin position="22"/>
        <end position="31"/>
    </location>
</feature>